<comment type="caution">
    <text evidence="7">The sequence shown here is derived from an EMBL/GenBank/DDBJ whole genome shotgun (WGS) entry which is preliminary data.</text>
</comment>
<dbReference type="GO" id="GO:0004630">
    <property type="term" value="F:phospholipase D activity"/>
    <property type="evidence" value="ECO:0007669"/>
    <property type="project" value="UniProtKB-EC"/>
</dbReference>
<keyword evidence="2" id="KW-0677">Repeat</keyword>
<evidence type="ECO:0000256" key="3">
    <source>
        <dbReference type="ARBA" id="ARBA00022801"/>
    </source>
</evidence>
<sequence length="548" mass="60993">MDTPPDASVDVGDEAQRRWFLSRGERGDAAGDLRAEDDGWRGWAQGCLVRPLVHGATYFAALHAALSGTSAGDRLWFTDWRGDSDERLLPEGPSIGELLVSLARRGVEVRGLLWRSHLEKLSSSISGLGGERLGREVNEAGGEVLLDQRVRPFGSHHQKLVVVRHRDRPERDVAFVGGIDLCHSRRDDADHGGDPQALDLGPRYGPRPPWHDAVLELRGPVVADVLAVFAERWDDPHPLDERTPLRMLLQRLARMPRHPSPLPEAFPPPQSRGPHAVQLLRTYPAKRPPFPFAPDGERGIARAYGKAFGLARSLVYLEDQYLWSTEVLGGLAEALRAQPGLRVIAVVPRFPDSDGRVSGPLNRLGQQRALRLLHAAAPGRVAVFDLENRAGTPIYVHAKVCVVDDVWMTVGSDNVNRRSWTNDSELTSAVVDTTRDTREPLRLPGALDDARVLPRDLRLQLWAEHLGLTEDDERLLHPDTAWRLWNESASALDAWHERGLRGPRPTGHARHHRTEPVSAAQERWASPLYDLAVDPDGRPRRLRGTTSF</sequence>
<dbReference type="InterPro" id="IPR015679">
    <property type="entry name" value="PLipase_D_fam"/>
</dbReference>
<dbReference type="Proteomes" id="UP000321234">
    <property type="component" value="Unassembled WGS sequence"/>
</dbReference>
<reference evidence="7 8" key="1">
    <citation type="submission" date="2019-07" db="EMBL/GenBank/DDBJ databases">
        <title>Quadrisphaera sp. strain DD2A genome sequencing and assembly.</title>
        <authorList>
            <person name="Kim I."/>
        </authorList>
    </citation>
    <scope>NUCLEOTIDE SEQUENCE [LARGE SCALE GENOMIC DNA]</scope>
    <source>
        <strain evidence="7 8">DD2A</strain>
    </source>
</reference>
<evidence type="ECO:0000256" key="5">
    <source>
        <dbReference type="SAM" id="MobiDB-lite"/>
    </source>
</evidence>
<feature type="domain" description="PLD phosphodiesterase" evidence="6">
    <location>
        <begin position="392"/>
        <end position="419"/>
    </location>
</feature>
<dbReference type="GO" id="GO:0009395">
    <property type="term" value="P:phospholipid catabolic process"/>
    <property type="evidence" value="ECO:0007669"/>
    <property type="project" value="TreeGrafter"/>
</dbReference>
<evidence type="ECO:0000256" key="1">
    <source>
        <dbReference type="ARBA" id="ARBA00000798"/>
    </source>
</evidence>
<dbReference type="InterPro" id="IPR025202">
    <property type="entry name" value="PLD-like_dom"/>
</dbReference>
<dbReference type="AlphaFoldDB" id="A0A5C8ZDV6"/>
<name>A0A5C8ZDV6_9ACTN</name>
<dbReference type="SUPFAM" id="SSF56024">
    <property type="entry name" value="Phospholipase D/nuclease"/>
    <property type="match status" value="2"/>
</dbReference>
<feature type="region of interest" description="Disordered" evidence="5">
    <location>
        <begin position="500"/>
        <end position="520"/>
    </location>
</feature>
<dbReference type="Pfam" id="PF13091">
    <property type="entry name" value="PLDc_2"/>
    <property type="match status" value="1"/>
</dbReference>
<evidence type="ECO:0000313" key="8">
    <source>
        <dbReference type="Proteomes" id="UP000321234"/>
    </source>
</evidence>
<comment type="catalytic activity">
    <reaction evidence="1">
        <text>a 1,2-diacyl-sn-glycero-3-phosphocholine + H2O = a 1,2-diacyl-sn-glycero-3-phosphate + choline + H(+)</text>
        <dbReference type="Rhea" id="RHEA:14445"/>
        <dbReference type="ChEBI" id="CHEBI:15354"/>
        <dbReference type="ChEBI" id="CHEBI:15377"/>
        <dbReference type="ChEBI" id="CHEBI:15378"/>
        <dbReference type="ChEBI" id="CHEBI:57643"/>
        <dbReference type="ChEBI" id="CHEBI:58608"/>
        <dbReference type="EC" id="3.1.4.4"/>
    </reaction>
</comment>
<dbReference type="EMBL" id="VKAC01000009">
    <property type="protein sequence ID" value="TXR55383.1"/>
    <property type="molecule type" value="Genomic_DNA"/>
</dbReference>
<protein>
    <submittedName>
        <fullName evidence="7">Phospholipase</fullName>
    </submittedName>
</protein>
<evidence type="ECO:0000259" key="6">
    <source>
        <dbReference type="PROSITE" id="PS50035"/>
    </source>
</evidence>
<keyword evidence="8" id="KW-1185">Reference proteome</keyword>
<organism evidence="7 8">
    <name type="scientific">Quadrisphaera setariae</name>
    <dbReference type="NCBI Taxonomy" id="2593304"/>
    <lineage>
        <taxon>Bacteria</taxon>
        <taxon>Bacillati</taxon>
        <taxon>Actinomycetota</taxon>
        <taxon>Actinomycetes</taxon>
        <taxon>Kineosporiales</taxon>
        <taxon>Kineosporiaceae</taxon>
        <taxon>Quadrisphaera</taxon>
    </lineage>
</organism>
<dbReference type="CDD" id="cd09105">
    <property type="entry name" value="PLDc_vPLD1_2_like_2"/>
    <property type="match status" value="1"/>
</dbReference>
<gene>
    <name evidence="7" type="ORF">FMM08_15375</name>
</gene>
<proteinExistence type="predicted"/>
<evidence type="ECO:0000256" key="2">
    <source>
        <dbReference type="ARBA" id="ARBA00022737"/>
    </source>
</evidence>
<keyword evidence="4" id="KW-0443">Lipid metabolism</keyword>
<keyword evidence="3" id="KW-0378">Hydrolase</keyword>
<dbReference type="PROSITE" id="PS50035">
    <property type="entry name" value="PLD"/>
    <property type="match status" value="2"/>
</dbReference>
<dbReference type="PANTHER" id="PTHR18896:SF76">
    <property type="entry name" value="PHOSPHOLIPASE"/>
    <property type="match status" value="1"/>
</dbReference>
<dbReference type="InterPro" id="IPR001736">
    <property type="entry name" value="PLipase_D/transphosphatidylase"/>
</dbReference>
<dbReference type="PANTHER" id="PTHR18896">
    <property type="entry name" value="PHOSPHOLIPASE D"/>
    <property type="match status" value="1"/>
</dbReference>
<accession>A0A5C8ZDV6</accession>
<evidence type="ECO:0000313" key="7">
    <source>
        <dbReference type="EMBL" id="TXR55383.1"/>
    </source>
</evidence>
<dbReference type="SMART" id="SM00155">
    <property type="entry name" value="PLDc"/>
    <property type="match status" value="2"/>
</dbReference>
<dbReference type="OrthoDB" id="8828485at2"/>
<feature type="domain" description="PLD phosphodiesterase" evidence="6">
    <location>
        <begin position="152"/>
        <end position="185"/>
    </location>
</feature>
<dbReference type="CDD" id="cd09104">
    <property type="entry name" value="PLDc_vPLD1_2_like_1"/>
    <property type="match status" value="1"/>
</dbReference>
<evidence type="ECO:0000256" key="4">
    <source>
        <dbReference type="ARBA" id="ARBA00023098"/>
    </source>
</evidence>
<dbReference type="Gene3D" id="3.30.870.10">
    <property type="entry name" value="Endonuclease Chain A"/>
    <property type="match status" value="2"/>
</dbReference>